<feature type="binding site" description="covalent" evidence="12">
    <location>
        <position position="42"/>
    </location>
    <ligand>
        <name>heme c</name>
        <dbReference type="ChEBI" id="CHEBI:61717"/>
    </ligand>
</feature>
<keyword evidence="10 12" id="KW-0408">Iron</keyword>
<keyword evidence="11 12" id="KW-0793">Thylakoid</keyword>
<dbReference type="InterPro" id="IPR023655">
    <property type="entry name" value="Cyt_C6"/>
</dbReference>
<sequence precursor="true">MRKILCAVVLVITLLTVTFTQPAFAADTALGAKVFNANCAACHSGGMNVVAAPKNLKKEALKQYGMDSPEAIINQVTNGKGVMPAFKSKLKPEEIEAVAAYVLEQSDKGWGK</sequence>
<evidence type="ECO:0000313" key="14">
    <source>
        <dbReference type="EMBL" id="HGW93827.1"/>
    </source>
</evidence>
<gene>
    <name evidence="12" type="primary">petJ</name>
    <name evidence="14" type="ORF">ENR47_06045</name>
</gene>
<dbReference type="GO" id="GO:0015979">
    <property type="term" value="P:photosynthesis"/>
    <property type="evidence" value="ECO:0007669"/>
    <property type="project" value="UniProtKB-UniRule"/>
</dbReference>
<keyword evidence="12" id="KW-0732">Signal</keyword>
<dbReference type="GO" id="GO:0031979">
    <property type="term" value="C:plasma membrane-derived thylakoid lumen"/>
    <property type="evidence" value="ECO:0007669"/>
    <property type="project" value="UniProtKB-SubCell"/>
</dbReference>
<reference evidence="14" key="1">
    <citation type="journal article" date="2020" name="mSystems">
        <title>Genome- and Community-Level Interaction Insights into Carbon Utilization and Element Cycling Functions of Hydrothermarchaeota in Hydrothermal Sediment.</title>
        <authorList>
            <person name="Zhou Z."/>
            <person name="Liu Y."/>
            <person name="Xu W."/>
            <person name="Pan J."/>
            <person name="Luo Z.H."/>
            <person name="Li M."/>
        </authorList>
    </citation>
    <scope>NUCLEOTIDE SEQUENCE [LARGE SCALE GENOMIC DNA]</scope>
    <source>
        <strain evidence="14">SpSt-402</strain>
    </source>
</reference>
<accession>A0A832H3P9</accession>
<keyword evidence="6 12" id="KW-0602">Photosynthesis</keyword>
<comment type="subunit">
    <text evidence="12">Monomer.</text>
</comment>
<evidence type="ECO:0000259" key="13">
    <source>
        <dbReference type="PROSITE" id="PS51007"/>
    </source>
</evidence>
<evidence type="ECO:0000256" key="6">
    <source>
        <dbReference type="ARBA" id="ARBA00022531"/>
    </source>
</evidence>
<dbReference type="InterPro" id="IPR009056">
    <property type="entry name" value="Cyt_c-like_dom"/>
</dbReference>
<evidence type="ECO:0000256" key="5">
    <source>
        <dbReference type="ARBA" id="ARBA00022448"/>
    </source>
</evidence>
<evidence type="ECO:0000256" key="7">
    <source>
        <dbReference type="ARBA" id="ARBA00022617"/>
    </source>
</evidence>
<keyword evidence="8 12" id="KW-0479">Metal-binding</keyword>
<dbReference type="GO" id="GO:0005506">
    <property type="term" value="F:iron ion binding"/>
    <property type="evidence" value="ECO:0007669"/>
    <property type="project" value="InterPro"/>
</dbReference>
<feature type="chain" id="PRO_5033169194" description="Cytochrome c6" evidence="12">
    <location>
        <begin position="26"/>
        <end position="112"/>
    </location>
</feature>
<evidence type="ECO:0000256" key="1">
    <source>
        <dbReference type="ARBA" id="ARBA00002347"/>
    </source>
</evidence>
<dbReference type="EMBL" id="DSRD01000393">
    <property type="protein sequence ID" value="HGW93827.1"/>
    <property type="molecule type" value="Genomic_DNA"/>
</dbReference>
<dbReference type="Gene3D" id="1.10.760.10">
    <property type="entry name" value="Cytochrome c-like domain"/>
    <property type="match status" value="1"/>
</dbReference>
<dbReference type="InterPro" id="IPR008168">
    <property type="entry name" value="Cyt_C_IC"/>
</dbReference>
<proteinExistence type="inferred from homology"/>
<comment type="caution">
    <text evidence="14">The sequence shown here is derived from an EMBL/GenBank/DDBJ whole genome shotgun (WGS) entry which is preliminary data.</text>
</comment>
<dbReference type="GO" id="GO:0020037">
    <property type="term" value="F:heme binding"/>
    <property type="evidence" value="ECO:0007669"/>
    <property type="project" value="InterPro"/>
</dbReference>
<comment type="PTM">
    <text evidence="12">Binds 1 heme c group per subunit.</text>
</comment>
<organism evidence="14">
    <name type="scientific">Oscillatoriales cyanobacterium SpSt-402</name>
    <dbReference type="NCBI Taxonomy" id="2282168"/>
    <lineage>
        <taxon>Bacteria</taxon>
        <taxon>Bacillati</taxon>
        <taxon>Cyanobacteriota</taxon>
        <taxon>Cyanophyceae</taxon>
        <taxon>Oscillatoriophycideae</taxon>
        <taxon>Oscillatoriales</taxon>
    </lineage>
</organism>
<evidence type="ECO:0000256" key="11">
    <source>
        <dbReference type="ARBA" id="ARBA00023078"/>
    </source>
</evidence>
<dbReference type="PANTHER" id="PTHR34688:SF2">
    <property type="entry name" value="CYTOCHROME C6, CHLOROPLASTIC"/>
    <property type="match status" value="1"/>
</dbReference>
<dbReference type="NCBIfam" id="NF045930">
    <property type="entry name" value="Cytc6PetJCyano"/>
    <property type="match status" value="1"/>
</dbReference>
<feature type="domain" description="Cytochrome c" evidence="13">
    <location>
        <begin position="26"/>
        <end position="106"/>
    </location>
</feature>
<dbReference type="AlphaFoldDB" id="A0A832H3P9"/>
<comment type="subcellular location">
    <subcellularLocation>
        <location evidence="2 12">Cellular thylakoid lumen</location>
    </subcellularLocation>
</comment>
<keyword evidence="5 12" id="KW-0813">Transport</keyword>
<evidence type="ECO:0000256" key="3">
    <source>
        <dbReference type="ARBA" id="ARBA00009650"/>
    </source>
</evidence>
<evidence type="ECO:0000256" key="9">
    <source>
        <dbReference type="ARBA" id="ARBA00022982"/>
    </source>
</evidence>
<feature type="binding site" description="axial binding residue" evidence="12">
    <location>
        <position position="43"/>
    </location>
    <ligand>
        <name>heme c</name>
        <dbReference type="ChEBI" id="CHEBI:61717"/>
    </ligand>
    <ligandPart>
        <name>Fe</name>
        <dbReference type="ChEBI" id="CHEBI:18248"/>
    </ligandPart>
</feature>
<evidence type="ECO:0000256" key="12">
    <source>
        <dbReference type="HAMAP-Rule" id="MF_00594"/>
    </source>
</evidence>
<feature type="signal peptide" evidence="12">
    <location>
        <begin position="1"/>
        <end position="25"/>
    </location>
</feature>
<dbReference type="InterPro" id="IPR036909">
    <property type="entry name" value="Cyt_c-like_dom_sf"/>
</dbReference>
<comment type="function">
    <text evidence="1 12">Functions as an electron carrier between membrane-bound cytochrome b6-f and photosystem I in oxygenic photosynthesis.</text>
</comment>
<evidence type="ECO:0000256" key="4">
    <source>
        <dbReference type="ARBA" id="ARBA00016152"/>
    </source>
</evidence>
<evidence type="ECO:0000256" key="8">
    <source>
        <dbReference type="ARBA" id="ARBA00022723"/>
    </source>
</evidence>
<dbReference type="SUPFAM" id="SSF46626">
    <property type="entry name" value="Cytochrome c"/>
    <property type="match status" value="1"/>
</dbReference>
<evidence type="ECO:0000256" key="10">
    <source>
        <dbReference type="ARBA" id="ARBA00023004"/>
    </source>
</evidence>
<feature type="binding site" description="axial binding residue" evidence="12">
    <location>
        <position position="83"/>
    </location>
    <ligand>
        <name>heme c</name>
        <dbReference type="ChEBI" id="CHEBI:61717"/>
    </ligand>
    <ligandPart>
        <name>Fe</name>
        <dbReference type="ChEBI" id="CHEBI:18248"/>
    </ligandPart>
</feature>
<name>A0A832H3P9_9CYAN</name>
<dbReference type="HAMAP" id="MF_00594">
    <property type="entry name" value="Cytc_PetJ"/>
    <property type="match status" value="1"/>
</dbReference>
<dbReference type="FunFam" id="1.10.760.10:FF:000038">
    <property type="entry name" value="Cytochrome c6"/>
    <property type="match status" value="1"/>
</dbReference>
<dbReference type="GO" id="GO:0009055">
    <property type="term" value="F:electron transfer activity"/>
    <property type="evidence" value="ECO:0007669"/>
    <property type="project" value="UniProtKB-UniRule"/>
</dbReference>
<dbReference type="PROSITE" id="PS51007">
    <property type="entry name" value="CYTC"/>
    <property type="match status" value="1"/>
</dbReference>
<keyword evidence="7 12" id="KW-0349">Heme</keyword>
<comment type="similarity">
    <text evidence="3 12">Belongs to the cytochrome c family. PetJ subfamily.</text>
</comment>
<feature type="binding site" description="covalent" evidence="12">
    <location>
        <position position="39"/>
    </location>
    <ligand>
        <name>heme c</name>
        <dbReference type="ChEBI" id="CHEBI:61717"/>
    </ligand>
</feature>
<dbReference type="PRINTS" id="PR00605">
    <property type="entry name" value="CYTCHROMECIC"/>
</dbReference>
<dbReference type="PANTHER" id="PTHR34688">
    <property type="entry name" value="CYTOCHROME C6, CHLOROPLASTIC"/>
    <property type="match status" value="1"/>
</dbReference>
<dbReference type="Pfam" id="PF13442">
    <property type="entry name" value="Cytochrome_CBB3"/>
    <property type="match status" value="1"/>
</dbReference>
<protein>
    <recommendedName>
        <fullName evidence="4 12">Cytochrome c6</fullName>
    </recommendedName>
    <alternativeName>
        <fullName evidence="12">Cytochrome c-553</fullName>
    </alternativeName>
    <alternativeName>
        <fullName evidence="12">Cytochrome c553</fullName>
    </alternativeName>
    <alternativeName>
        <fullName evidence="12">Soluble cytochrome f</fullName>
    </alternativeName>
</protein>
<keyword evidence="9 12" id="KW-0249">Electron transport</keyword>
<evidence type="ECO:0000256" key="2">
    <source>
        <dbReference type="ARBA" id="ARBA00004518"/>
    </source>
</evidence>